<feature type="transmembrane region" description="Helical" evidence="5">
    <location>
        <begin position="73"/>
        <end position="89"/>
    </location>
</feature>
<gene>
    <name evidence="7" type="ORF">EZS27_035240</name>
</gene>
<evidence type="ECO:0000259" key="6">
    <source>
        <dbReference type="Pfam" id="PF05154"/>
    </source>
</evidence>
<name>A0A5J4PZI6_9ZZZZ</name>
<dbReference type="EMBL" id="SNRY01005794">
    <property type="protein sequence ID" value="KAA6314089.1"/>
    <property type="molecule type" value="Genomic_DNA"/>
</dbReference>
<keyword evidence="4 5" id="KW-0472">Membrane</keyword>
<feature type="domain" description="TM2" evidence="6">
    <location>
        <begin position="43"/>
        <end position="83"/>
    </location>
</feature>
<sequence length="138" mass="15586">MDTKELFISANAKNFSLRHLAKVKNILDEADEIKLLYLQGTSFKSPTLVLTLSLLFGSLGIDRFIIGETKLGVLKLITGIGFIFNYSNMFSRNHVGIILILIPLILAIICIIWTMYDIFTAIERTKDSNWQKFITAVS</sequence>
<organism evidence="7">
    <name type="scientific">termite gut metagenome</name>
    <dbReference type="NCBI Taxonomy" id="433724"/>
    <lineage>
        <taxon>unclassified sequences</taxon>
        <taxon>metagenomes</taxon>
        <taxon>organismal metagenomes</taxon>
    </lineage>
</organism>
<evidence type="ECO:0000256" key="4">
    <source>
        <dbReference type="ARBA" id="ARBA00023136"/>
    </source>
</evidence>
<evidence type="ECO:0000256" key="3">
    <source>
        <dbReference type="ARBA" id="ARBA00022989"/>
    </source>
</evidence>
<keyword evidence="2 5" id="KW-0812">Transmembrane</keyword>
<dbReference type="GO" id="GO:0016020">
    <property type="term" value="C:membrane"/>
    <property type="evidence" value="ECO:0007669"/>
    <property type="project" value="UniProtKB-SubCell"/>
</dbReference>
<evidence type="ECO:0000256" key="2">
    <source>
        <dbReference type="ARBA" id="ARBA00022692"/>
    </source>
</evidence>
<dbReference type="AlphaFoldDB" id="A0A5J4PZI6"/>
<protein>
    <recommendedName>
        <fullName evidence="6">TM2 domain-containing protein</fullName>
    </recommendedName>
</protein>
<evidence type="ECO:0000313" key="7">
    <source>
        <dbReference type="EMBL" id="KAA6314089.1"/>
    </source>
</evidence>
<evidence type="ECO:0000256" key="1">
    <source>
        <dbReference type="ARBA" id="ARBA00004141"/>
    </source>
</evidence>
<feature type="transmembrane region" description="Helical" evidence="5">
    <location>
        <begin position="95"/>
        <end position="116"/>
    </location>
</feature>
<comment type="subcellular location">
    <subcellularLocation>
        <location evidence="1">Membrane</location>
        <topology evidence="1">Multi-pass membrane protein</topology>
    </subcellularLocation>
</comment>
<accession>A0A5J4PZI6</accession>
<reference evidence="7" key="1">
    <citation type="submission" date="2019-03" db="EMBL/GenBank/DDBJ databases">
        <title>Single cell metagenomics reveals metabolic interactions within the superorganism composed of flagellate Streblomastix strix and complex community of Bacteroidetes bacteria on its surface.</title>
        <authorList>
            <person name="Treitli S.C."/>
            <person name="Kolisko M."/>
            <person name="Husnik F."/>
            <person name="Keeling P."/>
            <person name="Hampl V."/>
        </authorList>
    </citation>
    <scope>NUCLEOTIDE SEQUENCE</scope>
    <source>
        <strain evidence="7">STM</strain>
    </source>
</reference>
<proteinExistence type="predicted"/>
<keyword evidence="3 5" id="KW-1133">Transmembrane helix</keyword>
<dbReference type="InterPro" id="IPR007829">
    <property type="entry name" value="TM2"/>
</dbReference>
<comment type="caution">
    <text evidence="7">The sequence shown here is derived from an EMBL/GenBank/DDBJ whole genome shotgun (WGS) entry which is preliminary data.</text>
</comment>
<evidence type="ECO:0000256" key="5">
    <source>
        <dbReference type="SAM" id="Phobius"/>
    </source>
</evidence>
<dbReference type="Pfam" id="PF05154">
    <property type="entry name" value="TM2"/>
    <property type="match status" value="1"/>
</dbReference>